<evidence type="ECO:0000313" key="2">
    <source>
        <dbReference type="EMBL" id="KAI2646045.1"/>
    </source>
</evidence>
<dbReference type="EMBL" id="JACTAM010002094">
    <property type="protein sequence ID" value="KAI2646045.1"/>
    <property type="molecule type" value="Genomic_DNA"/>
</dbReference>
<sequence>MVDARYALNLTRTPPRFPPSSPMLLTRNNASKCVFRSSNIVKCLTIINEQGRDITTTYTNKKSDCKQQTEQTTRRQTACHRHWRHLGLKHAILSVWATHCAPEASSVHKSAPEASSVHESAPEASSVPEFAPIPPEVSAKAVEPPTKAASSYELSSHHVMAKEANHELSACHVTAKEAYHEPTACHVTAKEAKKAKENFYELSAMGVICSTVDIFAPVCSACTVCPTISPCYACSACLAMSACSACPAMASCFACSTRPTMAACSPCSTMAPGSSKSNMADFCSKVPLSAIAPRPRPSSVFYGLLLFHGPDPPRFHCLPQLHGPGPLRFHCLLLFHGPGPPVLHCSPTLLDSCARSRSQRGGIL</sequence>
<protein>
    <submittedName>
        <fullName evidence="2">Uncharacterized protein</fullName>
    </submittedName>
</protein>
<organism evidence="2 3">
    <name type="scientific">Labeo rohita</name>
    <name type="common">Indian major carp</name>
    <name type="synonym">Cyprinus rohita</name>
    <dbReference type="NCBI Taxonomy" id="84645"/>
    <lineage>
        <taxon>Eukaryota</taxon>
        <taxon>Metazoa</taxon>
        <taxon>Chordata</taxon>
        <taxon>Craniata</taxon>
        <taxon>Vertebrata</taxon>
        <taxon>Euteleostomi</taxon>
        <taxon>Actinopterygii</taxon>
        <taxon>Neopterygii</taxon>
        <taxon>Teleostei</taxon>
        <taxon>Ostariophysi</taxon>
        <taxon>Cypriniformes</taxon>
        <taxon>Cyprinidae</taxon>
        <taxon>Labeoninae</taxon>
        <taxon>Labeonini</taxon>
        <taxon>Labeo</taxon>
    </lineage>
</organism>
<evidence type="ECO:0000313" key="3">
    <source>
        <dbReference type="Proteomes" id="UP000830375"/>
    </source>
</evidence>
<dbReference type="Proteomes" id="UP000830375">
    <property type="component" value="Unassembled WGS sequence"/>
</dbReference>
<keyword evidence="3" id="KW-1185">Reference proteome</keyword>
<accession>A0ABQ8L5L9</accession>
<name>A0ABQ8L5L9_LABRO</name>
<comment type="caution">
    <text evidence="2">The sequence shown here is derived from an EMBL/GenBank/DDBJ whole genome shotgun (WGS) entry which is preliminary data.</text>
</comment>
<gene>
    <name evidence="2" type="ORF">H4Q32_026857</name>
</gene>
<proteinExistence type="predicted"/>
<feature type="region of interest" description="Disordered" evidence="1">
    <location>
        <begin position="111"/>
        <end position="130"/>
    </location>
</feature>
<reference evidence="2 3" key="1">
    <citation type="submission" date="2022-01" db="EMBL/GenBank/DDBJ databases">
        <title>A high-quality chromosome-level genome assembly of rohu carp, Labeo rohita.</title>
        <authorList>
            <person name="Arick M.A. II"/>
            <person name="Hsu C.-Y."/>
            <person name="Magbanua Z."/>
            <person name="Pechanova O."/>
            <person name="Grover C."/>
            <person name="Miller E."/>
            <person name="Thrash A."/>
            <person name="Ezzel L."/>
            <person name="Alam S."/>
            <person name="Benzie J."/>
            <person name="Hamilton M."/>
            <person name="Karsi A."/>
            <person name="Lawrence M.L."/>
            <person name="Peterson D.G."/>
        </authorList>
    </citation>
    <scope>NUCLEOTIDE SEQUENCE [LARGE SCALE GENOMIC DNA]</scope>
    <source>
        <strain evidence="3">BAU-BD-2019</strain>
        <tissue evidence="2">Blood</tissue>
    </source>
</reference>
<evidence type="ECO:0000256" key="1">
    <source>
        <dbReference type="SAM" id="MobiDB-lite"/>
    </source>
</evidence>